<organism evidence="1 2">
    <name type="scientific">Eretmocerus hayati</name>
    <dbReference type="NCBI Taxonomy" id="131215"/>
    <lineage>
        <taxon>Eukaryota</taxon>
        <taxon>Metazoa</taxon>
        <taxon>Ecdysozoa</taxon>
        <taxon>Arthropoda</taxon>
        <taxon>Hexapoda</taxon>
        <taxon>Insecta</taxon>
        <taxon>Pterygota</taxon>
        <taxon>Neoptera</taxon>
        <taxon>Endopterygota</taxon>
        <taxon>Hymenoptera</taxon>
        <taxon>Apocrita</taxon>
        <taxon>Proctotrupomorpha</taxon>
        <taxon>Chalcidoidea</taxon>
        <taxon>Aphelinidae</taxon>
        <taxon>Aphelininae</taxon>
        <taxon>Eretmocerus</taxon>
    </lineage>
</organism>
<reference evidence="1" key="1">
    <citation type="submission" date="2023-04" db="EMBL/GenBank/DDBJ databases">
        <title>A chromosome-level genome assembly of the parasitoid wasp Eretmocerus hayati.</title>
        <authorList>
            <person name="Zhong Y."/>
            <person name="Liu S."/>
            <person name="Liu Y."/>
        </authorList>
    </citation>
    <scope>NUCLEOTIDE SEQUENCE</scope>
    <source>
        <strain evidence="1">ZJU_SS_LIU_2023</strain>
    </source>
</reference>
<accession>A0ACC2PSS7</accession>
<comment type="caution">
    <text evidence="1">The sequence shown here is derived from an EMBL/GenBank/DDBJ whole genome shotgun (WGS) entry which is preliminary data.</text>
</comment>
<dbReference type="EMBL" id="CM056741">
    <property type="protein sequence ID" value="KAJ8686650.1"/>
    <property type="molecule type" value="Genomic_DNA"/>
</dbReference>
<proteinExistence type="predicted"/>
<keyword evidence="2" id="KW-1185">Reference proteome</keyword>
<evidence type="ECO:0000313" key="1">
    <source>
        <dbReference type="EMBL" id="KAJ8686650.1"/>
    </source>
</evidence>
<gene>
    <name evidence="1" type="ORF">QAD02_022444</name>
</gene>
<dbReference type="Proteomes" id="UP001239111">
    <property type="component" value="Chromosome 1"/>
</dbReference>
<protein>
    <submittedName>
        <fullName evidence="1">Uncharacterized protein</fullName>
    </submittedName>
</protein>
<name>A0ACC2PSS7_9HYME</name>
<sequence length="532" mass="60270">MSRIELCPERTRLGALLHEQGLRLEVALRFHAVDPDDEDLRLEVVRATADHNAAVRAYSLVLDMLRRRVADGAQEDPVPVYHRSLYQADGAREDLAFPICGQVSFDFQKKGRVMADFRSEVLPVLRRYLFSIVKLHPAVILLVNVIDYLHKGSVAIVKFWAHVFMDTPSILKDAYAISFLDRHLISGSSMKMQRLERLRRGIYYLHQREAGRGEIPGSSEFISFANFSKHTPTRADLIEQEYERILEYSASGPEAFYGVNLGPLDATARLRLTELPLHVRAAVNPHLGASPGVNIPSFYAGLMGSCSAMHCEDGDLNSGNIHRYGAPKYWLFVHPSFNQHLRARVLESLRKSKRYDLVKEWLSGCGTPLHHKRVLLAPSFLREWGIPFEIHIQRPGQFIYIRDGVYHQVVNPGPCIAEAVNMGCRLWASGSHKYNTCACKTPGKAIYVSENPNVAFSVRTVNLKEHKHSKLHLPSGETHVGCSKCKGYVKRDYLRTHQLTCRGTDLSCQYRKKTFGRAANLTNHLPKCPKRR</sequence>
<evidence type="ECO:0000313" key="2">
    <source>
        <dbReference type="Proteomes" id="UP001239111"/>
    </source>
</evidence>